<dbReference type="NCBIfam" id="NF009789">
    <property type="entry name" value="PRK13281.1"/>
    <property type="match status" value="1"/>
</dbReference>
<dbReference type="Pfam" id="PF04996">
    <property type="entry name" value="AstB"/>
    <property type="match status" value="1"/>
</dbReference>
<evidence type="ECO:0000256" key="1">
    <source>
        <dbReference type="ARBA" id="ARBA00022503"/>
    </source>
</evidence>
<feature type="binding site" evidence="3">
    <location>
        <position position="112"/>
    </location>
    <ligand>
        <name>substrate</name>
    </ligand>
</feature>
<comment type="subunit">
    <text evidence="3">Homodimer.</text>
</comment>
<evidence type="ECO:0000256" key="2">
    <source>
        <dbReference type="ARBA" id="ARBA00022801"/>
    </source>
</evidence>
<dbReference type="GO" id="GO:0009015">
    <property type="term" value="F:N-succinylarginine dihydrolase activity"/>
    <property type="evidence" value="ECO:0007669"/>
    <property type="project" value="UniProtKB-UniRule"/>
</dbReference>
<dbReference type="PANTHER" id="PTHR30420">
    <property type="entry name" value="N-SUCCINYLARGININE DIHYDROLASE"/>
    <property type="match status" value="1"/>
</dbReference>
<dbReference type="SUPFAM" id="SSF55909">
    <property type="entry name" value="Pentein"/>
    <property type="match status" value="1"/>
</dbReference>
<name>A0A7W8HWP5_9CAUL</name>
<comment type="catalytic activity">
    <reaction evidence="3">
        <text>N(2)-succinyl-L-arginine + 2 H2O + 2 H(+) = N(2)-succinyl-L-ornithine + 2 NH4(+) + CO2</text>
        <dbReference type="Rhea" id="RHEA:19533"/>
        <dbReference type="ChEBI" id="CHEBI:15377"/>
        <dbReference type="ChEBI" id="CHEBI:15378"/>
        <dbReference type="ChEBI" id="CHEBI:16526"/>
        <dbReference type="ChEBI" id="CHEBI:28938"/>
        <dbReference type="ChEBI" id="CHEBI:58241"/>
        <dbReference type="ChEBI" id="CHEBI:58514"/>
        <dbReference type="EC" id="3.5.3.23"/>
    </reaction>
</comment>
<evidence type="ECO:0000256" key="3">
    <source>
        <dbReference type="HAMAP-Rule" id="MF_01172"/>
    </source>
</evidence>
<gene>
    <name evidence="3" type="primary">astB</name>
    <name evidence="5" type="ORF">HNQ67_000803</name>
</gene>
<accession>A0A7W8HWP5</accession>
<comment type="pathway">
    <text evidence="3">Amino-acid degradation; L-arginine degradation via AST pathway; L-glutamate and succinate from L-arginine: step 2/5.</text>
</comment>
<feature type="binding site" evidence="3">
    <location>
        <position position="362"/>
    </location>
    <ligand>
        <name>substrate</name>
    </ligand>
</feature>
<evidence type="ECO:0000313" key="5">
    <source>
        <dbReference type="EMBL" id="MBB5291307.1"/>
    </source>
</evidence>
<dbReference type="HAMAP" id="MF_01172">
    <property type="entry name" value="AstB"/>
    <property type="match status" value="1"/>
</dbReference>
<evidence type="ECO:0000313" key="6">
    <source>
        <dbReference type="Proteomes" id="UP000566663"/>
    </source>
</evidence>
<dbReference type="Gene3D" id="3.75.10.20">
    <property type="entry name" value="Succinylarginine dihydrolase"/>
    <property type="match status" value="1"/>
</dbReference>
<keyword evidence="6" id="KW-1185">Reference proteome</keyword>
<dbReference type="UniPathway" id="UPA00185">
    <property type="reaction ID" value="UER00280"/>
</dbReference>
<proteinExistence type="inferred from homology"/>
<feature type="active site" evidence="3">
    <location>
        <position position="247"/>
    </location>
</feature>
<feature type="binding site" evidence="3">
    <location>
        <begin position="139"/>
        <end position="140"/>
    </location>
    <ligand>
        <name>substrate</name>
    </ligand>
</feature>
<reference evidence="5 6" key="1">
    <citation type="submission" date="2020-08" db="EMBL/GenBank/DDBJ databases">
        <title>Genomic Encyclopedia of Type Strains, Phase IV (KMG-IV): sequencing the most valuable type-strain genomes for metagenomic binning, comparative biology and taxonomic classification.</title>
        <authorList>
            <person name="Goeker M."/>
        </authorList>
    </citation>
    <scope>NUCLEOTIDE SEQUENCE [LARGE SCALE GENOMIC DNA]</scope>
    <source>
        <strain evidence="5 6">DSM 25335</strain>
    </source>
</reference>
<dbReference type="EMBL" id="JACHFZ010000001">
    <property type="protein sequence ID" value="MBB5291307.1"/>
    <property type="molecule type" value="Genomic_DNA"/>
</dbReference>
<keyword evidence="1 3" id="KW-0056">Arginine metabolism</keyword>
<dbReference type="Proteomes" id="UP000566663">
    <property type="component" value="Unassembled WGS sequence"/>
</dbReference>
<comment type="caution">
    <text evidence="5">The sequence shown here is derived from an EMBL/GenBank/DDBJ whole genome shotgun (WGS) entry which is preliminary data.</text>
</comment>
<dbReference type="NCBIfam" id="TIGR03241">
    <property type="entry name" value="arg_catab_astB"/>
    <property type="match status" value="1"/>
</dbReference>
<comment type="function">
    <text evidence="3">Catalyzes the hydrolysis of N(2)-succinylarginine into N(2)-succinylornithine, ammonia and CO(2).</text>
</comment>
<protein>
    <recommendedName>
        <fullName evidence="3 4">N-succinylarginine dihydrolase</fullName>
        <ecNumber evidence="3 4">3.5.3.23</ecNumber>
    </recommendedName>
</protein>
<feature type="active site" evidence="3">
    <location>
        <position position="176"/>
    </location>
</feature>
<comment type="similarity">
    <text evidence="3">Belongs to the succinylarginine dihydrolase family.</text>
</comment>
<feature type="active site" description="Nucleophile" evidence="3">
    <location>
        <position position="368"/>
    </location>
</feature>
<feature type="binding site" evidence="3">
    <location>
        <position position="213"/>
    </location>
    <ligand>
        <name>substrate</name>
    </ligand>
</feature>
<dbReference type="AlphaFoldDB" id="A0A7W8HWP5"/>
<dbReference type="GO" id="GO:0019544">
    <property type="term" value="P:L-arginine catabolic process to L-glutamate"/>
    <property type="evidence" value="ECO:0007669"/>
    <property type="project" value="UniProtKB-UniRule"/>
</dbReference>
<dbReference type="EC" id="3.5.3.23" evidence="3 4"/>
<sequence length="448" mass="47632">MTSPAVEANADGLIGPTHSYAGLSPGNLASSLNKGEASNPRAAVLQGLDKMKRLADLGLPQYVLPPHERPNLPFLRSLGFTGSDAAVLEQAWKDAPSFAAAACSASPMWAANAATVTPSADAADGRVHFTPANLHTNLHRSLEHRQTKRALDALFPDKARFAVHDALPAVSHLADEGAANHVRLCAEHGAPGVNMLVWGRGAFEPWADAFPARQTHEASQAIARNHGAARAIFPRQSRAAIAGGTFHNDVVCVGALETLFFHELAFEDTATTKAAIRAAADGLFEPQFVEISAADLPLADAISSYLFNSMLVSLPGEDRLTLICPTETRDNPRSHAVAESLAASNGPIGRVEYVDVRQSMRNGGGPACLRLRVVLTEAEQAAANSAMRMTEELHARLSIWAANWYRDALAPADLADPALLDESRGALDELTGILELGGGFYPFQREPA</sequence>
<keyword evidence="2 3" id="KW-0378">Hydrolase</keyword>
<evidence type="ECO:0000256" key="4">
    <source>
        <dbReference type="NCBIfam" id="TIGR03241"/>
    </source>
</evidence>
<organism evidence="5 6">
    <name type="scientific">Brevundimonas basaltis</name>
    <dbReference type="NCBI Taxonomy" id="472166"/>
    <lineage>
        <taxon>Bacteria</taxon>
        <taxon>Pseudomonadati</taxon>
        <taxon>Pseudomonadota</taxon>
        <taxon>Alphaproteobacteria</taxon>
        <taxon>Caulobacterales</taxon>
        <taxon>Caulobacteraceae</taxon>
        <taxon>Brevundimonas</taxon>
    </lineage>
</organism>
<feature type="binding site" evidence="3">
    <location>
        <begin position="21"/>
        <end position="30"/>
    </location>
    <ligand>
        <name>substrate</name>
    </ligand>
</feature>
<dbReference type="InterPro" id="IPR037031">
    <property type="entry name" value="AstB_sf"/>
</dbReference>
<dbReference type="PANTHER" id="PTHR30420:SF2">
    <property type="entry name" value="N-SUCCINYLARGININE DIHYDROLASE"/>
    <property type="match status" value="1"/>
</dbReference>
<dbReference type="InterPro" id="IPR007079">
    <property type="entry name" value="SuccinylArg_d-Hdrlase_AstB"/>
</dbReference>
<dbReference type="GO" id="GO:0019545">
    <property type="term" value="P:L-arginine catabolic process to succinate"/>
    <property type="evidence" value="ECO:0007669"/>
    <property type="project" value="UniProtKB-UniRule"/>
</dbReference>
<feature type="binding site" evidence="3">
    <location>
        <position position="249"/>
    </location>
    <ligand>
        <name>substrate</name>
    </ligand>
</feature>
<dbReference type="RefSeq" id="WP_183252524.1">
    <property type="nucleotide sequence ID" value="NZ_BAAAFF010000004.1"/>
</dbReference>